<dbReference type="RefSeq" id="WP_142624948.1">
    <property type="nucleotide sequence ID" value="NZ_VIRM01000076.1"/>
</dbReference>
<organism evidence="1 2">
    <name type="scientific">Microbispora hainanensis</name>
    <dbReference type="NCBI Taxonomy" id="568844"/>
    <lineage>
        <taxon>Bacteria</taxon>
        <taxon>Bacillati</taxon>
        <taxon>Actinomycetota</taxon>
        <taxon>Actinomycetes</taxon>
        <taxon>Streptosporangiales</taxon>
        <taxon>Streptosporangiaceae</taxon>
        <taxon>Microbispora</taxon>
    </lineage>
</organism>
<gene>
    <name evidence="1" type="ORF">FLX08_37130</name>
</gene>
<dbReference type="AlphaFoldDB" id="A0A544Y3N4"/>
<dbReference type="Proteomes" id="UP000316541">
    <property type="component" value="Unassembled WGS sequence"/>
</dbReference>
<name>A0A544Y3N4_9ACTN</name>
<evidence type="ECO:0000313" key="2">
    <source>
        <dbReference type="Proteomes" id="UP000316541"/>
    </source>
</evidence>
<accession>A0A544Y3N4</accession>
<proteinExistence type="predicted"/>
<reference evidence="1 2" key="1">
    <citation type="submission" date="2019-07" db="EMBL/GenBank/DDBJ databases">
        <title>Microbispora hainanensis DSM 45428.</title>
        <authorList>
            <person name="Thawai C."/>
        </authorList>
    </citation>
    <scope>NUCLEOTIDE SEQUENCE [LARGE SCALE GENOMIC DNA]</scope>
    <source>
        <strain evidence="1 2">DSM 45428</strain>
    </source>
</reference>
<evidence type="ECO:0000313" key="1">
    <source>
        <dbReference type="EMBL" id="TQS11378.1"/>
    </source>
</evidence>
<protein>
    <recommendedName>
        <fullName evidence="3">HEAT repeat domain-containing protein</fullName>
    </recommendedName>
</protein>
<comment type="caution">
    <text evidence="1">The sequence shown here is derived from an EMBL/GenBank/DDBJ whole genome shotgun (WGS) entry which is preliminary data.</text>
</comment>
<evidence type="ECO:0008006" key="3">
    <source>
        <dbReference type="Google" id="ProtNLM"/>
    </source>
</evidence>
<dbReference type="EMBL" id="VIRM01000076">
    <property type="protein sequence ID" value="TQS11378.1"/>
    <property type="molecule type" value="Genomic_DNA"/>
</dbReference>
<sequence length="176" mass="20517">MAEFNEVWLHDRPAGSEAVARWCAERYRRLPDALWEYVPVEAYAQWGGLKYLLLYLEWESRYPDEWMANAKSWGTKGGGLRDLTRAVPYLPDEIVDQLARLVCLAVRREHRVEDVRYAILARAIGDGRLRPMLAEIAGDADEKIRLRARYLSWLLDHPELPTPKRNQWVAWLKGQG</sequence>